<evidence type="ECO:0000313" key="2">
    <source>
        <dbReference type="Proteomes" id="UP001501446"/>
    </source>
</evidence>
<name>A0ABP8X4E3_9MICC</name>
<accession>A0ABP8X4E3</accession>
<dbReference type="EMBL" id="BAABLN010000029">
    <property type="protein sequence ID" value="GAA4700552.1"/>
    <property type="molecule type" value="Genomic_DNA"/>
</dbReference>
<reference evidence="2" key="1">
    <citation type="journal article" date="2019" name="Int. J. Syst. Evol. Microbiol.">
        <title>The Global Catalogue of Microorganisms (GCM) 10K type strain sequencing project: providing services to taxonomists for standard genome sequencing and annotation.</title>
        <authorList>
            <consortium name="The Broad Institute Genomics Platform"/>
            <consortium name="The Broad Institute Genome Sequencing Center for Infectious Disease"/>
            <person name="Wu L."/>
            <person name="Ma J."/>
        </authorList>
    </citation>
    <scope>NUCLEOTIDE SEQUENCE [LARGE SCALE GENOMIC DNA]</scope>
    <source>
        <strain evidence="2">JCM 18958</strain>
    </source>
</reference>
<evidence type="ECO:0000313" key="1">
    <source>
        <dbReference type="EMBL" id="GAA4700552.1"/>
    </source>
</evidence>
<organism evidence="1 2">
    <name type="scientific">Kocuria gwangalliensis</name>
    <dbReference type="NCBI Taxonomy" id="501592"/>
    <lineage>
        <taxon>Bacteria</taxon>
        <taxon>Bacillati</taxon>
        <taxon>Actinomycetota</taxon>
        <taxon>Actinomycetes</taxon>
        <taxon>Micrococcales</taxon>
        <taxon>Micrococcaceae</taxon>
        <taxon>Kocuria</taxon>
    </lineage>
</organism>
<dbReference type="Pfam" id="PF08893">
    <property type="entry name" value="DUF1839"/>
    <property type="match status" value="1"/>
</dbReference>
<protein>
    <submittedName>
        <fullName evidence="1">DUF1839 family protein</fullName>
    </submittedName>
</protein>
<dbReference type="InterPro" id="IPR014989">
    <property type="entry name" value="DUF1839"/>
</dbReference>
<dbReference type="Proteomes" id="UP001501446">
    <property type="component" value="Unassembled WGS sequence"/>
</dbReference>
<proteinExistence type="predicted"/>
<gene>
    <name evidence="1" type="ORF">GCM10025781_18520</name>
</gene>
<sequence>MNQSLGPPAAHGTGSFGTETLAVKGCEGRTPATVPRSALHDPAEPWSPTNCYVDVWIGLLAALGLNPVPMLSAALSADFLGDQWEFVKPRTEDLEVLYGIKVGEYDTWRPLGEHLQLTMSRGDALIVEVDAYYLPDTEGVSYRTEHTKTSIVPLRLDPLAGELVYLHNDGAHTLAGEDLHETLGPRMRCGRVPYPYVELVRLHTLNRRSPEDLWHATLAVARDHLRRASAPGPDGHGPADGLVAAIREHLPRLAERGMGHFHLYSFATTRQAGLTAALAAHLCRYLADGAAAWPDGVSVERLARAADSFDGAAAAAKTLQFQLARVASGRTARIDKAAEALAAGYRAAIHDARAALDLEE</sequence>
<keyword evidence="2" id="KW-1185">Reference proteome</keyword>
<comment type="caution">
    <text evidence="1">The sequence shown here is derived from an EMBL/GenBank/DDBJ whole genome shotgun (WGS) entry which is preliminary data.</text>
</comment>